<name>A0A286NTD4_9FLAO</name>
<dbReference type="Proteomes" id="UP000242855">
    <property type="component" value="Chromosome"/>
</dbReference>
<reference evidence="3 4" key="1">
    <citation type="journal article" date="2017" name="Genome Announc.">
        <title>Twelve Complete Reference Genomes of Clinical Isolates in the Capnocytophaga Genus.</title>
        <authorList>
            <person name="Villarma A."/>
            <person name="Gulvik C.A."/>
            <person name="Rowe L.A."/>
            <person name="Sheth M."/>
            <person name="Juieng P."/>
            <person name="Nicholson A.C."/>
            <person name="Loparev V.N."/>
            <person name="McQuiston J.R."/>
        </authorList>
    </citation>
    <scope>NUCLEOTIDE SEQUENCE [LARGE SCALE GENOMIC DNA]</scope>
    <source>
        <strain evidence="3 4">G7591</strain>
    </source>
</reference>
<dbReference type="InterPro" id="IPR041131">
    <property type="entry name" value="MuF_C"/>
</dbReference>
<dbReference type="RefSeq" id="WP_095897369.1">
    <property type="nucleotide sequence ID" value="NZ_CP022378.1"/>
</dbReference>
<dbReference type="InterPro" id="IPR027417">
    <property type="entry name" value="P-loop_NTPase"/>
</dbReference>
<evidence type="ECO:0000256" key="1">
    <source>
        <dbReference type="SAM" id="MobiDB-lite"/>
    </source>
</evidence>
<evidence type="ECO:0000259" key="2">
    <source>
        <dbReference type="Pfam" id="PF18819"/>
    </source>
</evidence>
<dbReference type="Pfam" id="PF18819">
    <property type="entry name" value="MuF_C"/>
    <property type="match status" value="1"/>
</dbReference>
<dbReference type="AlphaFoldDB" id="A0A286NTD4"/>
<protein>
    <recommendedName>
        <fullName evidence="2">Phage MuF C-terminal domain-containing protein</fullName>
    </recommendedName>
</protein>
<proteinExistence type="predicted"/>
<feature type="domain" description="Phage MuF C-terminal" evidence="2">
    <location>
        <begin position="534"/>
        <end position="627"/>
    </location>
</feature>
<organism evidence="3 4">
    <name type="scientific">Capnocytophaga cynodegmi</name>
    <dbReference type="NCBI Taxonomy" id="28189"/>
    <lineage>
        <taxon>Bacteria</taxon>
        <taxon>Pseudomonadati</taxon>
        <taxon>Bacteroidota</taxon>
        <taxon>Flavobacteriia</taxon>
        <taxon>Flavobacteriales</taxon>
        <taxon>Flavobacteriaceae</taxon>
        <taxon>Capnocytophaga</taxon>
    </lineage>
</organism>
<evidence type="ECO:0000313" key="4">
    <source>
        <dbReference type="Proteomes" id="UP000242855"/>
    </source>
</evidence>
<dbReference type="KEGG" id="ccyn:CGC48_00690"/>
<sequence>MTSIQLFNNLNGKEVSRNYLEEILQQAKTENQTDIVYRVSKILNDYPNVQHFDINIVQYPAPQGLAGAMHTGDYREALDDCGRLRKGWKFVKGNVVKVEKKEKKEVSKPKKQVTKTEKKATETEKEYKITHEIRLQYPKSYTDADIIASMKKMDKFRDKIKKTACKTCGNTESKQNSIVEKSSNALTVAGDSATKLNIILSSTEKENQSAKDIQDIFDKKLSKMLRLQSGFINTNEFDFKAPKTSKKGIESFERIVTKDELRPALTGVLIEKDFYVGTDAHKLLVIERTKNDGLKTGKIYDVNAKYSKYLSNFNNIDDALPEKEWNDKKRYIDEVFPNYQNIFPKQYKYKTPFVDIEPILNHAYKAYYLLKFDVQKNDNYTIPFRIGNMEIYINTLKLFESLQCLYVNGTKQVSFECVAYNRIMAIKSKENKNVALLMPVFETKKTELNVNEVQISATENKDFKESQGLAAPCLSGLAAPTAQSSETIAFNKEILKAKREGFNTDKVLKLGKAKGELKKIVGDKEMRISQATIKKAMTKDDSHIITWENLINLPDYLNNPLAIFKSKTAGFVVLTEIINAKNKPVIAPLHIVTKGNYIEVKSLYSRKNDSTYQNWVKEDLLLYINKKSDLAFKTMGTIPNLDSKSQDKNTKKSVSGKKTAENFGLGLPLTNEIRKKAFTDKRKLRKGWYYEENGLLTDGKEFYISDRYAGEYSAIINRLDRKTQKKRQDLQKMLYDRQERDYETYRKEQGKIIDCLVDKYKIEKRLDFQYNILEAFVRNGQLYEHISVNRGATNKKVMSFKDLVKIDNKDKYNFTYSLTPKGKEIILEYKNKIDEMVEKVEGNNQKIKQKYGLSAPISFIETPQEVTPAVAHHPEVFVEEFTETSQVQPEIVNSLPAVAHHRKGSLIDKLATQPTDWDFFQIDEPQMSQFLGKVERKTKDSLVITLTGGQGSGKTRFAFQFINALGQRYKVGHISIEEHPESFLYDEKIHQYLNRQAQGNTLAFDVRSISELDKIIRENEVIVIDSFQKLRELDRKFEVDKDLRKKYDGKLFLVIYQQTTDGKMKGGSSSQYDGDIILFTEKFPNYQENYVYPDKNRYNPIPADQLKYNIFQQRLLPVETEEQVIEKQAYDVIY</sequence>
<dbReference type="Gene3D" id="3.40.50.300">
    <property type="entry name" value="P-loop containing nucleotide triphosphate hydrolases"/>
    <property type="match status" value="1"/>
</dbReference>
<dbReference type="SUPFAM" id="SSF52540">
    <property type="entry name" value="P-loop containing nucleoside triphosphate hydrolases"/>
    <property type="match status" value="1"/>
</dbReference>
<feature type="region of interest" description="Disordered" evidence="1">
    <location>
        <begin position="103"/>
        <end position="122"/>
    </location>
</feature>
<accession>A0A286NTD4</accession>
<gene>
    <name evidence="3" type="ORF">CGC48_00690</name>
</gene>
<evidence type="ECO:0000313" key="3">
    <source>
        <dbReference type="EMBL" id="ATA67261.1"/>
    </source>
</evidence>
<dbReference type="GeneID" id="96780310"/>
<dbReference type="EMBL" id="CP022378">
    <property type="protein sequence ID" value="ATA67261.1"/>
    <property type="molecule type" value="Genomic_DNA"/>
</dbReference>